<dbReference type="AlphaFoldDB" id="A0A0B2W3Z4"/>
<dbReference type="OrthoDB" id="239865at2759"/>
<protein>
    <recommendedName>
        <fullName evidence="2">WD repeat-containing protein 79</fullName>
    </recommendedName>
</protein>
<dbReference type="GO" id="GO:0015030">
    <property type="term" value="C:Cajal body"/>
    <property type="evidence" value="ECO:0007669"/>
    <property type="project" value="TreeGrafter"/>
</dbReference>
<dbReference type="SMART" id="SM00320">
    <property type="entry name" value="WD40"/>
    <property type="match status" value="6"/>
</dbReference>
<dbReference type="EMBL" id="JPKZ01000319">
    <property type="protein sequence ID" value="KHN87920.1"/>
    <property type="molecule type" value="Genomic_DNA"/>
</dbReference>
<dbReference type="InterPro" id="IPR001680">
    <property type="entry name" value="WD40_rpt"/>
</dbReference>
<evidence type="ECO:0000256" key="4">
    <source>
        <dbReference type="SAM" id="MobiDB-lite"/>
    </source>
</evidence>
<dbReference type="GO" id="GO:0030576">
    <property type="term" value="P:Cajal body organization"/>
    <property type="evidence" value="ECO:0007669"/>
    <property type="project" value="TreeGrafter"/>
</dbReference>
<dbReference type="SUPFAM" id="SSF50978">
    <property type="entry name" value="WD40 repeat-like"/>
    <property type="match status" value="1"/>
</dbReference>
<sequence length="573" mass="63979">MINEVDSQEATTSACLRWTMECETKKAVEVGTAAPTLPENFESVQRMDCVSAVLEEVLCDVERIHGCERKRITTSNLHRPKQFHKGSDREERRMEKSMRKGTAFFLQMLRANNDDNKRAKKETVVEQQREGDEEGERRMGANSATDERVGRIASSVPCNFSESKRPAEKIEDGRDVAEKPEQECWLGGKADESGTKRAKIELDFANLQLLQRESAAFSVEAPSFGFSVGTSCNNYLKCCKWNADGRLLVTSSQDRHVRLFELNEAENQVTLIRSIPLGDLIYEVCWHPSKDWLVTSSKDHPIHIWDRDGSRVLSFRGINHLDELSSAYSLCFSLDGRYLYGGYKKVIRVFDMASCGRQIREIPTWKKKIGGQKGIISCVAMNPAVNGVYAAGCYGKQLAVYSDLTASAVCIFDTPSSATTHIRYSPDGNRLFAAARKDDIITCWDLRFVGQVLGYLRRPSSTNQRIYFEMDSLGRYLLSGSTCGDVHVFSLSELKDEPTDASSVIRAHRSAVVGVSLHPSGAILATCSGQRIFPMPSVDADLSEDENCYEALSLPDQLDNSLCLWGAHGKRVL</sequence>
<keyword evidence="6" id="KW-1185">Reference proteome</keyword>
<proteinExistence type="inferred from homology"/>
<dbReference type="PANTHER" id="PTHR13211">
    <property type="entry name" value="TELOMERASE CAJAL BODY PROTEIN 1"/>
    <property type="match status" value="1"/>
</dbReference>
<name>A0A0B2W3Z4_TOXCA</name>
<dbReference type="STRING" id="6265.A0A0B2W3Z4"/>
<evidence type="ECO:0000256" key="3">
    <source>
        <dbReference type="PROSITE-ProRule" id="PRU00221"/>
    </source>
</evidence>
<accession>A0A0B2W3Z4</accession>
<dbReference type="InterPro" id="IPR036322">
    <property type="entry name" value="WD40_repeat_dom_sf"/>
</dbReference>
<evidence type="ECO:0000256" key="2">
    <source>
        <dbReference type="ARBA" id="ARBA00041558"/>
    </source>
</evidence>
<dbReference type="Proteomes" id="UP000031036">
    <property type="component" value="Unassembled WGS sequence"/>
</dbReference>
<comment type="caution">
    <text evidence="5">The sequence shown here is derived from an EMBL/GenBank/DDBJ whole genome shotgun (WGS) entry which is preliminary data.</text>
</comment>
<reference evidence="5 6" key="1">
    <citation type="submission" date="2014-11" db="EMBL/GenBank/DDBJ databases">
        <title>Genetic blueprint of the zoonotic pathogen Toxocara canis.</title>
        <authorList>
            <person name="Zhu X.-Q."/>
            <person name="Korhonen P.K."/>
            <person name="Cai H."/>
            <person name="Young N.D."/>
            <person name="Nejsum P."/>
            <person name="von Samson-Himmelstjerna G."/>
            <person name="Boag P.R."/>
            <person name="Tan P."/>
            <person name="Li Q."/>
            <person name="Min J."/>
            <person name="Yang Y."/>
            <person name="Wang X."/>
            <person name="Fang X."/>
            <person name="Hall R.S."/>
            <person name="Hofmann A."/>
            <person name="Sternberg P.W."/>
            <person name="Jex A.R."/>
            <person name="Gasser R.B."/>
        </authorList>
    </citation>
    <scope>NUCLEOTIDE SEQUENCE [LARGE SCALE GENOMIC DNA]</scope>
    <source>
        <strain evidence="5">PN_DK_2014</strain>
    </source>
</reference>
<evidence type="ECO:0000313" key="6">
    <source>
        <dbReference type="Proteomes" id="UP000031036"/>
    </source>
</evidence>
<dbReference type="InterPro" id="IPR051150">
    <property type="entry name" value="SWT21/TCAB1_mRNA_Telomere"/>
</dbReference>
<evidence type="ECO:0000313" key="5">
    <source>
        <dbReference type="EMBL" id="KHN87920.1"/>
    </source>
</evidence>
<dbReference type="InterPro" id="IPR015943">
    <property type="entry name" value="WD40/YVTN_repeat-like_dom_sf"/>
</dbReference>
<dbReference type="GO" id="GO:0003723">
    <property type="term" value="F:RNA binding"/>
    <property type="evidence" value="ECO:0007669"/>
    <property type="project" value="TreeGrafter"/>
</dbReference>
<evidence type="ECO:0000256" key="1">
    <source>
        <dbReference type="ARBA" id="ARBA00038279"/>
    </source>
</evidence>
<feature type="repeat" description="WD" evidence="3">
    <location>
        <begin position="281"/>
        <end position="315"/>
    </location>
</feature>
<dbReference type="Gene3D" id="2.130.10.10">
    <property type="entry name" value="YVTN repeat-like/Quinoprotein amine dehydrogenase"/>
    <property type="match status" value="2"/>
</dbReference>
<dbReference type="Pfam" id="PF00400">
    <property type="entry name" value="WD40"/>
    <property type="match status" value="3"/>
</dbReference>
<gene>
    <name evidence="5" type="primary">Wrap53</name>
    <name evidence="5" type="ORF">Tcan_18797</name>
</gene>
<organism evidence="5 6">
    <name type="scientific">Toxocara canis</name>
    <name type="common">Canine roundworm</name>
    <dbReference type="NCBI Taxonomy" id="6265"/>
    <lineage>
        <taxon>Eukaryota</taxon>
        <taxon>Metazoa</taxon>
        <taxon>Ecdysozoa</taxon>
        <taxon>Nematoda</taxon>
        <taxon>Chromadorea</taxon>
        <taxon>Rhabditida</taxon>
        <taxon>Spirurina</taxon>
        <taxon>Ascaridomorpha</taxon>
        <taxon>Ascaridoidea</taxon>
        <taxon>Toxocaridae</taxon>
        <taxon>Toxocara</taxon>
    </lineage>
</organism>
<dbReference type="PROSITE" id="PS50082">
    <property type="entry name" value="WD_REPEATS_2"/>
    <property type="match status" value="1"/>
</dbReference>
<keyword evidence="3" id="KW-0853">WD repeat</keyword>
<comment type="similarity">
    <text evidence="1">Belongs to the TCAB1 family.</text>
</comment>
<feature type="region of interest" description="Disordered" evidence="4">
    <location>
        <begin position="115"/>
        <end position="144"/>
    </location>
</feature>
<dbReference type="PANTHER" id="PTHR13211:SF0">
    <property type="entry name" value="TELOMERASE CAJAL BODY PROTEIN 1"/>
    <property type="match status" value="1"/>
</dbReference>